<feature type="chain" id="PRO_5013297622" evidence="2">
    <location>
        <begin position="21"/>
        <end position="255"/>
    </location>
</feature>
<keyword evidence="2" id="KW-0732">Signal</keyword>
<name>A0A1W0XEH6_HYPEX</name>
<evidence type="ECO:0000313" key="3">
    <source>
        <dbReference type="EMBL" id="OQV25867.1"/>
    </source>
</evidence>
<gene>
    <name evidence="3" type="ORF">BV898_00016</name>
</gene>
<dbReference type="Proteomes" id="UP000192578">
    <property type="component" value="Unassembled WGS sequence"/>
</dbReference>
<keyword evidence="1" id="KW-1133">Transmembrane helix</keyword>
<feature type="transmembrane region" description="Helical" evidence="1">
    <location>
        <begin position="96"/>
        <end position="121"/>
    </location>
</feature>
<dbReference type="OrthoDB" id="10043873at2759"/>
<evidence type="ECO:0000256" key="2">
    <source>
        <dbReference type="SAM" id="SignalP"/>
    </source>
</evidence>
<reference evidence="4" key="1">
    <citation type="submission" date="2017-01" db="EMBL/GenBank/DDBJ databases">
        <title>Comparative genomics of anhydrobiosis in the tardigrade Hypsibius dujardini.</title>
        <authorList>
            <person name="Yoshida Y."/>
            <person name="Koutsovoulos G."/>
            <person name="Laetsch D."/>
            <person name="Stevens L."/>
            <person name="Kumar S."/>
            <person name="Horikawa D."/>
            <person name="Ishino K."/>
            <person name="Komine S."/>
            <person name="Tomita M."/>
            <person name="Blaxter M."/>
            <person name="Arakawa K."/>
        </authorList>
    </citation>
    <scope>NUCLEOTIDE SEQUENCE [LARGE SCALE GENOMIC DNA]</scope>
    <source>
        <strain evidence="4">Z151</strain>
    </source>
</reference>
<proteinExistence type="predicted"/>
<dbReference type="AlphaFoldDB" id="A0A1W0XEH6"/>
<evidence type="ECO:0000313" key="4">
    <source>
        <dbReference type="Proteomes" id="UP000192578"/>
    </source>
</evidence>
<sequence length="255" mass="28202">MRRLVITLFLLNLVSIGLTAVDLSQRSYDEGDALLVRKSRQINPAGFNSGVNFLNAFLTGFVITPSTNTVISNSSTFTITPQFWTTFFMIVQYATFAAWFVLLVGAYVFGVAVLFLFSIIAPASTNTISNNVFSNGLFRSFEDENMPLFDKVTSVGYGFLDRTSELYNLVQSPACSRYMMCHLSSTLGDQEANGFLFKDLLRSISSTLDNKGGTEGMSRSVNVGLLTGECDEPLMNCPELAPYFKKVADTWSNYI</sequence>
<keyword evidence="4" id="KW-1185">Reference proteome</keyword>
<feature type="signal peptide" evidence="2">
    <location>
        <begin position="1"/>
        <end position="20"/>
    </location>
</feature>
<protein>
    <submittedName>
        <fullName evidence="3">Uncharacterized protein</fullName>
    </submittedName>
</protein>
<accession>A0A1W0XEH6</accession>
<keyword evidence="1" id="KW-0472">Membrane</keyword>
<organism evidence="3 4">
    <name type="scientific">Hypsibius exemplaris</name>
    <name type="common">Freshwater tardigrade</name>
    <dbReference type="NCBI Taxonomy" id="2072580"/>
    <lineage>
        <taxon>Eukaryota</taxon>
        <taxon>Metazoa</taxon>
        <taxon>Ecdysozoa</taxon>
        <taxon>Tardigrada</taxon>
        <taxon>Eutardigrada</taxon>
        <taxon>Parachela</taxon>
        <taxon>Hypsibioidea</taxon>
        <taxon>Hypsibiidae</taxon>
        <taxon>Hypsibius</taxon>
    </lineage>
</organism>
<dbReference type="EMBL" id="MTYJ01000001">
    <property type="protein sequence ID" value="OQV25867.1"/>
    <property type="molecule type" value="Genomic_DNA"/>
</dbReference>
<evidence type="ECO:0000256" key="1">
    <source>
        <dbReference type="SAM" id="Phobius"/>
    </source>
</evidence>
<comment type="caution">
    <text evidence="3">The sequence shown here is derived from an EMBL/GenBank/DDBJ whole genome shotgun (WGS) entry which is preliminary data.</text>
</comment>
<keyword evidence="1" id="KW-0812">Transmembrane</keyword>